<evidence type="ECO:0000313" key="2">
    <source>
        <dbReference type="Proteomes" id="UP000294575"/>
    </source>
</evidence>
<organism evidence="1 2">
    <name type="scientific">Thiopseudomonas denitrificans</name>
    <dbReference type="NCBI Taxonomy" id="1501432"/>
    <lineage>
        <taxon>Bacteria</taxon>
        <taxon>Pseudomonadati</taxon>
        <taxon>Pseudomonadota</taxon>
        <taxon>Gammaproteobacteria</taxon>
        <taxon>Pseudomonadales</taxon>
        <taxon>Pseudomonadaceae</taxon>
        <taxon>Thiopseudomonas</taxon>
    </lineage>
</organism>
<dbReference type="EMBL" id="SNYK01000001">
    <property type="protein sequence ID" value="TDQ39947.1"/>
    <property type="molecule type" value="Genomic_DNA"/>
</dbReference>
<dbReference type="RefSeq" id="WP_101496659.1">
    <property type="nucleotide sequence ID" value="NZ_LNJZ01000007.1"/>
</dbReference>
<name>A0A4V3D5G6_9GAMM</name>
<proteinExistence type="predicted"/>
<gene>
    <name evidence="1" type="ORF">DFQ45_10179</name>
</gene>
<comment type="caution">
    <text evidence="1">The sequence shown here is derived from an EMBL/GenBank/DDBJ whole genome shotgun (WGS) entry which is preliminary data.</text>
</comment>
<dbReference type="Proteomes" id="UP000294575">
    <property type="component" value="Unassembled WGS sequence"/>
</dbReference>
<keyword evidence="2" id="KW-1185">Reference proteome</keyword>
<dbReference type="AlphaFoldDB" id="A0A4V3D5G6"/>
<sequence>MSIIATFNTPASTCAELWPVTRKILAKLMLANTPVEHIEPRNPADLSGGDRIWYARQNRADQLVGGLYMLVEPIGKRMAVSLHEIDQVGKPVMLTNFLYLDDTARDAQRAALLYITFINDEEDLPA</sequence>
<reference evidence="1 2" key="1">
    <citation type="submission" date="2019-03" db="EMBL/GenBank/DDBJ databases">
        <title>Genomic Encyclopedia of Type Strains, Phase IV (KMG-IV): sequencing the most valuable type-strain genomes for metagenomic binning, comparative biology and taxonomic classification.</title>
        <authorList>
            <person name="Goeker M."/>
        </authorList>
    </citation>
    <scope>NUCLEOTIDE SEQUENCE [LARGE SCALE GENOMIC DNA]</scope>
    <source>
        <strain evidence="1 2">DSM 28679</strain>
    </source>
</reference>
<accession>A0A4V3D5G6</accession>
<evidence type="ECO:0000313" key="1">
    <source>
        <dbReference type="EMBL" id="TDQ39947.1"/>
    </source>
</evidence>
<protein>
    <submittedName>
        <fullName evidence="1">Uncharacterized protein</fullName>
    </submittedName>
</protein>